<accession>A0A915NBB5</accession>
<dbReference type="AlphaFoldDB" id="A0A915NBB5"/>
<feature type="coiled-coil region" evidence="1">
    <location>
        <begin position="298"/>
        <end position="332"/>
    </location>
</feature>
<evidence type="ECO:0000256" key="2">
    <source>
        <dbReference type="SAM" id="MobiDB-lite"/>
    </source>
</evidence>
<name>A0A915NBB5_MELJA</name>
<evidence type="ECO:0000313" key="3">
    <source>
        <dbReference type="Proteomes" id="UP000887561"/>
    </source>
</evidence>
<feature type="compositionally biased region" description="Low complexity" evidence="2">
    <location>
        <begin position="170"/>
        <end position="192"/>
    </location>
</feature>
<keyword evidence="3" id="KW-1185">Reference proteome</keyword>
<protein>
    <submittedName>
        <fullName evidence="4">Uncharacterized protein</fullName>
    </submittedName>
</protein>
<feature type="region of interest" description="Disordered" evidence="2">
    <location>
        <begin position="167"/>
        <end position="249"/>
    </location>
</feature>
<evidence type="ECO:0000256" key="1">
    <source>
        <dbReference type="SAM" id="Coils"/>
    </source>
</evidence>
<reference evidence="4" key="1">
    <citation type="submission" date="2022-11" db="UniProtKB">
        <authorList>
            <consortium name="WormBaseParasite"/>
        </authorList>
    </citation>
    <scope>IDENTIFICATION</scope>
</reference>
<dbReference type="Proteomes" id="UP000887561">
    <property type="component" value="Unplaced"/>
</dbReference>
<sequence length="335" mass="37424">MVNDIIFERNVFKKKFKKDAMTNSTVNNNSTTNPSTVNVVRKALKIPTNFDSITAKQIANYKHSKAQEMFKERNKKFVDEEAMRGARADLADNNFIDSSNGHSGCPIDFLEDVASQRIGNNFEHRHSPISMSSGPSFMFPVPPMHLLESFGSYGPIPSFNPHIPPPNPFMPVRSTNTSPNNFQPNNNVSVPPSKSPPATDSSSVKNNKRIAENKSVGNKVVKQEAEEVPANTEDDIPSFQSPPDIGNGQKIKTVEEFSEDEKNKKKQALLWSLCQEELTVQSSIANGSKKIEGIRKKIDTYHHALSNEELKLQELKLKAEQLAERRKELLMSTGD</sequence>
<evidence type="ECO:0000313" key="4">
    <source>
        <dbReference type="WBParaSite" id="scaffold8778_cov229.g13363"/>
    </source>
</evidence>
<proteinExistence type="predicted"/>
<dbReference type="WBParaSite" id="scaffold8778_cov229.g13363">
    <property type="protein sequence ID" value="scaffold8778_cov229.g13363"/>
    <property type="gene ID" value="scaffold8778_cov229.g13363"/>
</dbReference>
<organism evidence="3 4">
    <name type="scientific">Meloidogyne javanica</name>
    <name type="common">Root-knot nematode worm</name>
    <dbReference type="NCBI Taxonomy" id="6303"/>
    <lineage>
        <taxon>Eukaryota</taxon>
        <taxon>Metazoa</taxon>
        <taxon>Ecdysozoa</taxon>
        <taxon>Nematoda</taxon>
        <taxon>Chromadorea</taxon>
        <taxon>Rhabditida</taxon>
        <taxon>Tylenchina</taxon>
        <taxon>Tylenchomorpha</taxon>
        <taxon>Tylenchoidea</taxon>
        <taxon>Meloidogynidae</taxon>
        <taxon>Meloidogyninae</taxon>
        <taxon>Meloidogyne</taxon>
        <taxon>Meloidogyne incognita group</taxon>
    </lineage>
</organism>
<keyword evidence="1" id="KW-0175">Coiled coil</keyword>